<comment type="catalytic activity">
    <reaction evidence="1 7">
        <text>D-glucuronate = D-fructuronate</text>
        <dbReference type="Rhea" id="RHEA:13049"/>
        <dbReference type="ChEBI" id="CHEBI:58720"/>
        <dbReference type="ChEBI" id="CHEBI:59863"/>
        <dbReference type="EC" id="5.3.1.12"/>
    </reaction>
</comment>
<dbReference type="KEGG" id="ral:Rumal_2175"/>
<dbReference type="SUPFAM" id="SSF51556">
    <property type="entry name" value="Metallo-dependent hydrolases"/>
    <property type="match status" value="1"/>
</dbReference>
<gene>
    <name evidence="7" type="primary">uxaC</name>
    <name evidence="8" type="ordered locus">Rumal_2175</name>
</gene>
<proteinExistence type="inferred from homology"/>
<accession>E6UC39</accession>
<organism evidence="8 9">
    <name type="scientific">Ruminococcus albus (strain ATCC 27210 / DSM 20455 / JCM 14654 / NCDO 2250 / 7)</name>
    <dbReference type="NCBI Taxonomy" id="697329"/>
    <lineage>
        <taxon>Bacteria</taxon>
        <taxon>Bacillati</taxon>
        <taxon>Bacillota</taxon>
        <taxon>Clostridia</taxon>
        <taxon>Eubacteriales</taxon>
        <taxon>Oscillospiraceae</taxon>
        <taxon>Ruminococcus</taxon>
    </lineage>
</organism>
<evidence type="ECO:0000256" key="3">
    <source>
        <dbReference type="ARBA" id="ARBA00008397"/>
    </source>
</evidence>
<dbReference type="GO" id="GO:0008880">
    <property type="term" value="F:glucuronate isomerase activity"/>
    <property type="evidence" value="ECO:0007669"/>
    <property type="project" value="UniProtKB-UniRule"/>
</dbReference>
<dbReference type="GO" id="GO:0019698">
    <property type="term" value="P:D-galacturonate catabolic process"/>
    <property type="evidence" value="ECO:0007669"/>
    <property type="project" value="TreeGrafter"/>
</dbReference>
<dbReference type="HAMAP" id="MF_00675">
    <property type="entry name" value="UxaC"/>
    <property type="match status" value="1"/>
</dbReference>
<dbReference type="EC" id="5.3.1.12" evidence="4 7"/>
<evidence type="ECO:0000313" key="8">
    <source>
        <dbReference type="EMBL" id="ADU22661.1"/>
    </source>
</evidence>
<sequence length="464" mass="53529">MKSFMDKDFVLKNPTAITLYENYAKDMPIFDFHCHLSVEEIYNDKKFSSITECWLGGDHYKWRLMREMGVDESYITGDKSDLDKFMKYAEVMPYAIGNPIFHWTHMELRRYFDIEDILSPKTAKDIFDKCNEKLTTLTARKMISMSGVKKLFTTDDPIDDLHFHKLLAEDDSFDVEVYPAFRPDKAINIELPTFVPYIAKLADAADVRIDDIDSLCKALTNRIEFFDKAGCVCSDHALDVVMYKPADKAKVDKILKKALNGDDLTYDEIEQYKGYILVHLGKQYSRLGWVQQYHIGALRNNSRRYMSLLGPDTGFDAIEDQTFAKKLSLLLDELDSTDELPKTILYCLNPRDNEVLATIMNCFQQGGVVGKMQFGSAWWFNDQKDGMEKQLTALSQLGLVSKFIGMLTDSRSFLSYTRHDYFRRILCNMFGTLIEDGEYPADIDFVGEIVKDICYNNAIAYFTK</sequence>
<evidence type="ECO:0000256" key="4">
    <source>
        <dbReference type="ARBA" id="ARBA00012546"/>
    </source>
</evidence>
<dbReference type="AlphaFoldDB" id="E6UC39"/>
<keyword evidence="6 7" id="KW-0413">Isomerase</keyword>
<comment type="similarity">
    <text evidence="3 7">Belongs to the metallo-dependent hydrolases superfamily. Uronate isomerase family.</text>
</comment>
<reference evidence="8 9" key="1">
    <citation type="journal article" date="2011" name="J. Bacteriol.">
        <title>Complete genome of the cellulolytic ruminal bacterium Ruminococcus albus 7.</title>
        <authorList>
            <person name="Suen G."/>
            <person name="Stevenson D.M."/>
            <person name="Bruce D.C."/>
            <person name="Chertkov O."/>
            <person name="Copeland A."/>
            <person name="Cheng J.F."/>
            <person name="Detter C."/>
            <person name="Detter J.C."/>
            <person name="Goodwin L.A."/>
            <person name="Han C.S."/>
            <person name="Hauser L.J."/>
            <person name="Ivanova N.N."/>
            <person name="Kyrpides N.C."/>
            <person name="Land M.L."/>
            <person name="Lapidus A."/>
            <person name="Lucas S."/>
            <person name="Ovchinnikova G."/>
            <person name="Pitluck S."/>
            <person name="Tapia R."/>
            <person name="Woyke T."/>
            <person name="Boyum J."/>
            <person name="Mead D."/>
            <person name="Weimer P.J."/>
        </authorList>
    </citation>
    <scope>NUCLEOTIDE SEQUENCE [LARGE SCALE GENOMIC DNA]</scope>
    <source>
        <strain evidence="9">ATCC 27210 / DSM 20455 / JCM 14654 / NCDO 2250 / 7</strain>
    </source>
</reference>
<dbReference type="InterPro" id="IPR032466">
    <property type="entry name" value="Metal_Hydrolase"/>
</dbReference>
<evidence type="ECO:0000256" key="5">
    <source>
        <dbReference type="ARBA" id="ARBA00020555"/>
    </source>
</evidence>
<dbReference type="eggNOG" id="COG1904">
    <property type="taxonomic scope" value="Bacteria"/>
</dbReference>
<dbReference type="GO" id="GO:0042840">
    <property type="term" value="P:D-glucuronate catabolic process"/>
    <property type="evidence" value="ECO:0007669"/>
    <property type="project" value="TreeGrafter"/>
</dbReference>
<dbReference type="STRING" id="697329.Rumal_2175"/>
<dbReference type="PANTHER" id="PTHR30068:SF4">
    <property type="entry name" value="URONATE ISOMERASE"/>
    <property type="match status" value="1"/>
</dbReference>
<evidence type="ECO:0000313" key="9">
    <source>
        <dbReference type="Proteomes" id="UP000006919"/>
    </source>
</evidence>
<dbReference type="RefSeq" id="WP_013498818.1">
    <property type="nucleotide sequence ID" value="NC_014833.1"/>
</dbReference>
<dbReference type="EMBL" id="CP002403">
    <property type="protein sequence ID" value="ADU22661.1"/>
    <property type="molecule type" value="Genomic_DNA"/>
</dbReference>
<protein>
    <recommendedName>
        <fullName evidence="5 7">Uronate isomerase</fullName>
        <ecNumber evidence="4 7">5.3.1.12</ecNumber>
    </recommendedName>
    <alternativeName>
        <fullName evidence="7">Glucuronate isomerase</fullName>
    </alternativeName>
    <alternativeName>
        <fullName evidence="7">Uronic isomerase</fullName>
    </alternativeName>
</protein>
<dbReference type="Pfam" id="PF02614">
    <property type="entry name" value="UxaC"/>
    <property type="match status" value="1"/>
</dbReference>
<name>E6UC39_RUMA7</name>
<dbReference type="Gene3D" id="1.10.2020.10">
    <property type="entry name" value="uronate isomerase, domain 2, chain A"/>
    <property type="match status" value="1"/>
</dbReference>
<dbReference type="NCBIfam" id="NF002794">
    <property type="entry name" value="PRK02925.1"/>
    <property type="match status" value="1"/>
</dbReference>
<dbReference type="UniPathway" id="UPA00246"/>
<dbReference type="InterPro" id="IPR003766">
    <property type="entry name" value="Uronate_isomerase"/>
</dbReference>
<comment type="catalytic activity">
    <reaction evidence="7">
        <text>aldehydo-D-galacturonate = keto-D-tagaturonate</text>
        <dbReference type="Rhea" id="RHEA:27702"/>
        <dbReference type="ChEBI" id="CHEBI:12952"/>
        <dbReference type="ChEBI" id="CHEBI:17886"/>
    </reaction>
</comment>
<evidence type="ECO:0000256" key="1">
    <source>
        <dbReference type="ARBA" id="ARBA00001165"/>
    </source>
</evidence>
<dbReference type="Gene3D" id="3.20.20.140">
    <property type="entry name" value="Metal-dependent hydrolases"/>
    <property type="match status" value="1"/>
</dbReference>
<dbReference type="OrthoDB" id="9766564at2"/>
<evidence type="ECO:0000256" key="6">
    <source>
        <dbReference type="ARBA" id="ARBA00023235"/>
    </source>
</evidence>
<dbReference type="PANTHER" id="PTHR30068">
    <property type="entry name" value="URONATE ISOMERASE"/>
    <property type="match status" value="1"/>
</dbReference>
<dbReference type="Proteomes" id="UP000006919">
    <property type="component" value="Chromosome"/>
</dbReference>
<evidence type="ECO:0000256" key="2">
    <source>
        <dbReference type="ARBA" id="ARBA00004892"/>
    </source>
</evidence>
<evidence type="ECO:0000256" key="7">
    <source>
        <dbReference type="HAMAP-Rule" id="MF_00675"/>
    </source>
</evidence>
<comment type="pathway">
    <text evidence="2 7">Carbohydrate metabolism; pentose and glucuronate interconversion.</text>
</comment>
<dbReference type="HOGENOM" id="CLU_044465_1_0_9"/>